<dbReference type="Gene3D" id="3.40.190.10">
    <property type="entry name" value="Periplasmic binding protein-like II"/>
    <property type="match status" value="3"/>
</dbReference>
<evidence type="ECO:0000256" key="8">
    <source>
        <dbReference type="ARBA" id="ARBA00023065"/>
    </source>
</evidence>
<name>A0AAD9KCR6_RIDPI</name>
<keyword evidence="7" id="KW-0175">Coiled coil</keyword>
<feature type="binding site" evidence="16">
    <location>
        <position position="616"/>
    </location>
    <ligand>
        <name>L-glutamate</name>
        <dbReference type="ChEBI" id="CHEBI:29985"/>
    </ligand>
</feature>
<keyword evidence="11" id="KW-0325">Glycoprotein</keyword>
<evidence type="ECO:0000313" key="23">
    <source>
        <dbReference type="Proteomes" id="UP001209878"/>
    </source>
</evidence>
<dbReference type="Pfam" id="PF01094">
    <property type="entry name" value="ANF_receptor"/>
    <property type="match status" value="1"/>
</dbReference>
<dbReference type="InterPro" id="IPR028082">
    <property type="entry name" value="Peripla_BP_I"/>
</dbReference>
<keyword evidence="23" id="KW-1185">Reference proteome</keyword>
<dbReference type="SUPFAM" id="SSF53850">
    <property type="entry name" value="Periplasmic binding protein-like II"/>
    <property type="match status" value="1"/>
</dbReference>
<dbReference type="InterPro" id="IPR019594">
    <property type="entry name" value="Glu/Gly-bd"/>
</dbReference>
<feature type="site" description="Crucial to convey clamshell closure to channel opening" evidence="17">
    <location>
        <position position="538"/>
    </location>
</feature>
<feature type="transmembrane region" description="Helical" evidence="19">
    <location>
        <begin position="702"/>
        <end position="721"/>
    </location>
</feature>
<comment type="subcellular location">
    <subcellularLocation>
        <location evidence="1">Cell membrane</location>
        <topology evidence="1">Multi-pass membrane protein</topology>
    </subcellularLocation>
    <subcellularLocation>
        <location evidence="15">Postsynaptic cell membrane</location>
    </subcellularLocation>
</comment>
<evidence type="ECO:0000256" key="12">
    <source>
        <dbReference type="ARBA" id="ARBA00023257"/>
    </source>
</evidence>
<dbReference type="PRINTS" id="PR00177">
    <property type="entry name" value="NMDARECEPTOR"/>
</dbReference>
<evidence type="ECO:0000256" key="5">
    <source>
        <dbReference type="ARBA" id="ARBA00022989"/>
    </source>
</evidence>
<feature type="domain" description="Ionotropic glutamate receptor L-glutamate and glycine-binding" evidence="21">
    <location>
        <begin position="326"/>
        <end position="383"/>
    </location>
</feature>
<dbReference type="Gene3D" id="1.10.287.70">
    <property type="match status" value="1"/>
</dbReference>
<dbReference type="FunFam" id="3.40.190.10:FF:000078">
    <property type="entry name" value="glutamate receptor ionotropic, NMDA 3B"/>
    <property type="match status" value="1"/>
</dbReference>
<evidence type="ECO:0000256" key="11">
    <source>
        <dbReference type="ARBA" id="ARBA00023180"/>
    </source>
</evidence>
<keyword evidence="5 19" id="KW-1133">Transmembrane helix</keyword>
<evidence type="ECO:0000256" key="7">
    <source>
        <dbReference type="ARBA" id="ARBA00023054"/>
    </source>
</evidence>
<evidence type="ECO:0000256" key="19">
    <source>
        <dbReference type="SAM" id="Phobius"/>
    </source>
</evidence>
<keyword evidence="10" id="KW-0675">Receptor</keyword>
<evidence type="ECO:0000256" key="13">
    <source>
        <dbReference type="ARBA" id="ARBA00023286"/>
    </source>
</evidence>
<evidence type="ECO:0000259" key="20">
    <source>
        <dbReference type="SMART" id="SM00079"/>
    </source>
</evidence>
<feature type="disulfide bond" evidence="18">
    <location>
        <begin position="631"/>
        <end position="685"/>
    </location>
</feature>
<feature type="domain" description="Ionotropic glutamate receptor C-terminal" evidence="20">
    <location>
        <begin position="318"/>
        <end position="682"/>
    </location>
</feature>
<keyword evidence="3" id="KW-1003">Cell membrane</keyword>
<dbReference type="AlphaFoldDB" id="A0AAD9KCR6"/>
<feature type="site" description="Interaction with the cone snail toxin Con-ikot-ikot" evidence="17">
    <location>
        <position position="566"/>
    </location>
</feature>
<evidence type="ECO:0000256" key="9">
    <source>
        <dbReference type="ARBA" id="ARBA00023136"/>
    </source>
</evidence>
<dbReference type="GO" id="GO:0038023">
    <property type="term" value="F:signaling receptor activity"/>
    <property type="evidence" value="ECO:0007669"/>
    <property type="project" value="InterPro"/>
</dbReference>
<evidence type="ECO:0000256" key="15">
    <source>
        <dbReference type="ARBA" id="ARBA00034100"/>
    </source>
</evidence>
<reference evidence="22" key="1">
    <citation type="journal article" date="2023" name="Mol. Biol. Evol.">
        <title>Third-Generation Sequencing Reveals the Adaptive Role of the Epigenome in Three Deep-Sea Polychaetes.</title>
        <authorList>
            <person name="Perez M."/>
            <person name="Aroh O."/>
            <person name="Sun Y."/>
            <person name="Lan Y."/>
            <person name="Juniper S.K."/>
            <person name="Young C.R."/>
            <person name="Angers B."/>
            <person name="Qian P.Y."/>
        </authorList>
    </citation>
    <scope>NUCLEOTIDE SEQUENCE</scope>
    <source>
        <strain evidence="22">R07B-5</strain>
    </source>
</reference>
<evidence type="ECO:0000256" key="2">
    <source>
        <dbReference type="ARBA" id="ARBA00022448"/>
    </source>
</evidence>
<dbReference type="Pfam" id="PF00060">
    <property type="entry name" value="Lig_chan"/>
    <property type="match status" value="1"/>
</dbReference>
<keyword evidence="4 19" id="KW-0812">Transmembrane</keyword>
<evidence type="ECO:0000256" key="16">
    <source>
        <dbReference type="PIRSR" id="PIRSR601508-1"/>
    </source>
</evidence>
<dbReference type="InterPro" id="IPR001320">
    <property type="entry name" value="Iontro_rcpt_C"/>
</dbReference>
<keyword evidence="6" id="KW-0770">Synapse</keyword>
<keyword evidence="9 19" id="KW-0472">Membrane</keyword>
<evidence type="ECO:0000256" key="14">
    <source>
        <dbReference type="ARBA" id="ARBA00023303"/>
    </source>
</evidence>
<dbReference type="Gene3D" id="3.40.50.2300">
    <property type="match status" value="1"/>
</dbReference>
<feature type="transmembrane region" description="Helical" evidence="19">
    <location>
        <begin position="509"/>
        <end position="531"/>
    </location>
</feature>
<keyword evidence="8" id="KW-0406">Ion transport</keyword>
<keyword evidence="14" id="KW-0407">Ion channel</keyword>
<dbReference type="GO" id="GO:0015276">
    <property type="term" value="F:ligand-gated monoatomic ion channel activity"/>
    <property type="evidence" value="ECO:0007669"/>
    <property type="project" value="InterPro"/>
</dbReference>
<evidence type="ECO:0000256" key="3">
    <source>
        <dbReference type="ARBA" id="ARBA00022475"/>
    </source>
</evidence>
<evidence type="ECO:0000256" key="6">
    <source>
        <dbReference type="ARBA" id="ARBA00023018"/>
    </source>
</evidence>
<organism evidence="22 23">
    <name type="scientific">Ridgeia piscesae</name>
    <name type="common">Tubeworm</name>
    <dbReference type="NCBI Taxonomy" id="27915"/>
    <lineage>
        <taxon>Eukaryota</taxon>
        <taxon>Metazoa</taxon>
        <taxon>Spiralia</taxon>
        <taxon>Lophotrochozoa</taxon>
        <taxon>Annelida</taxon>
        <taxon>Polychaeta</taxon>
        <taxon>Sedentaria</taxon>
        <taxon>Canalipalpata</taxon>
        <taxon>Sabellida</taxon>
        <taxon>Siboglinidae</taxon>
        <taxon>Ridgeia</taxon>
    </lineage>
</organism>
<accession>A0AAD9KCR6</accession>
<evidence type="ECO:0000256" key="18">
    <source>
        <dbReference type="PIRSR" id="PIRSR601508-3"/>
    </source>
</evidence>
<keyword evidence="2" id="KW-0813">Transport</keyword>
<dbReference type="SMART" id="SM00079">
    <property type="entry name" value="PBPe"/>
    <property type="match status" value="1"/>
</dbReference>
<dbReference type="GO" id="GO:0043226">
    <property type="term" value="C:organelle"/>
    <property type="evidence" value="ECO:0007669"/>
    <property type="project" value="UniProtKB-ARBA"/>
</dbReference>
<dbReference type="EMBL" id="JAODUO010001196">
    <property type="protein sequence ID" value="KAK2169263.1"/>
    <property type="molecule type" value="Genomic_DNA"/>
</dbReference>
<evidence type="ECO:0000313" key="22">
    <source>
        <dbReference type="EMBL" id="KAK2169263.1"/>
    </source>
</evidence>
<dbReference type="Pfam" id="PF10613">
    <property type="entry name" value="Lig_chan-Glu_bd"/>
    <property type="match status" value="1"/>
</dbReference>
<dbReference type="InterPro" id="IPR015683">
    <property type="entry name" value="Ionotropic_Glu_rcpt"/>
</dbReference>
<feature type="transmembrane region" description="Helical" evidence="19">
    <location>
        <begin position="472"/>
        <end position="489"/>
    </location>
</feature>
<dbReference type="SMART" id="SM00918">
    <property type="entry name" value="Lig_chan-Glu_bd"/>
    <property type="match status" value="1"/>
</dbReference>
<dbReference type="GO" id="GO:0045211">
    <property type="term" value="C:postsynaptic membrane"/>
    <property type="evidence" value="ECO:0007669"/>
    <property type="project" value="UniProtKB-SubCell"/>
</dbReference>
<evidence type="ECO:0000256" key="10">
    <source>
        <dbReference type="ARBA" id="ARBA00023170"/>
    </source>
</evidence>
<keyword evidence="13" id="KW-1071">Ligand-gated ion channel</keyword>
<sequence>MYLQLNPAKSHLADVLVGVLEANTWHHVCLVTETSYSDDGFLSTFLRLTNDHRKWHIEANVRLSKRRDDLIDRKLRDFVVLQSRVIVLHCGAALARRVFQIAREHGLLQRGYAWFVTDDAIATAQRSLRDYPVGVVGLTFDHRRNYHDLIANSVSLMSKAADTLAGSVQTAGISASGTQDCWAEQSKHTYSEGRTLFRHLRNSSVTSAFGTLRFDADGRRQGVDVKLLNLVRRRSGHKRWRFVGASRNGTLRLSTIVWPGSTLVGPRGTGKMTLRVVTNIVPPFVVEQDAVLGTCFTGVPCLRVDTNRKSRLEAVFDDFERGVHEPGRPYEVHCCEGLSVKLIDRLAADLGFRYQLYISSDGEYGVPTGENGTWTGVVGDVESGAAHMAVGALSVTRARSAVVDFSVPYFYSGYSIIVSGRKRLIPLYAFMEPFDGWVWVSIVVTATIVAVALTLLEWNSPFGLNPWGRKRKTNYSLGSGLNMVYAILFQHTTKTKSPKAWPSKWLQNFWAGASIFVYSSYTANLAAFLAGRNSGVTVTGMHDPQLLEPNRRIGIIARTAVEGFMRHANSELLRKARKFAPTIRTDAVLTMLISKSILITAVCRHRNETLDAYLDDTPVLQYAALTTDYKCQLRLVENGFGEDAYAIGLQKDSWLKERINRKLLDYIENGFIDNLKDIYFRRSSCEGQFYDGQKAMQFDQHAGLYLLLVIGFFVCVLLLALEHATFKWMVPYWRRKPTDSFWKSLSMIFWSQVG</sequence>
<dbReference type="PANTHER" id="PTHR18966">
    <property type="entry name" value="IONOTROPIC GLUTAMATE RECEPTOR"/>
    <property type="match status" value="1"/>
</dbReference>
<comment type="caution">
    <text evidence="22">The sequence shown here is derived from an EMBL/GenBank/DDBJ whole genome shotgun (WGS) entry which is preliminary data.</text>
</comment>
<keyword evidence="12" id="KW-0628">Postsynaptic cell membrane</keyword>
<dbReference type="InterPro" id="IPR001828">
    <property type="entry name" value="ANF_lig-bd_rcpt"/>
</dbReference>
<evidence type="ECO:0000256" key="17">
    <source>
        <dbReference type="PIRSR" id="PIRSR601508-2"/>
    </source>
</evidence>
<evidence type="ECO:0000256" key="4">
    <source>
        <dbReference type="ARBA" id="ARBA00022692"/>
    </source>
</evidence>
<evidence type="ECO:0000256" key="1">
    <source>
        <dbReference type="ARBA" id="ARBA00004651"/>
    </source>
</evidence>
<feature type="binding site" evidence="16">
    <location>
        <position position="399"/>
    </location>
    <ligand>
        <name>L-glutamate</name>
        <dbReference type="ChEBI" id="CHEBI:29985"/>
    </ligand>
</feature>
<keyword evidence="18" id="KW-1015">Disulfide bond</keyword>
<dbReference type="Proteomes" id="UP001209878">
    <property type="component" value="Unassembled WGS sequence"/>
</dbReference>
<protein>
    <recommendedName>
        <fullName evidence="24">Glutamate receptor</fullName>
    </recommendedName>
</protein>
<feature type="binding site" evidence="16">
    <location>
        <position position="394"/>
    </location>
    <ligand>
        <name>L-glutamate</name>
        <dbReference type="ChEBI" id="CHEBI:29985"/>
    </ligand>
</feature>
<feature type="transmembrane region" description="Helical" evidence="19">
    <location>
        <begin position="436"/>
        <end position="460"/>
    </location>
</feature>
<proteinExistence type="predicted"/>
<evidence type="ECO:0008006" key="24">
    <source>
        <dbReference type="Google" id="ProtNLM"/>
    </source>
</evidence>
<gene>
    <name evidence="22" type="ORF">NP493_1198g00065</name>
</gene>
<dbReference type="InterPro" id="IPR001508">
    <property type="entry name" value="Iono_Glu_rcpt_met"/>
</dbReference>
<dbReference type="SUPFAM" id="SSF53822">
    <property type="entry name" value="Periplasmic binding protein-like I"/>
    <property type="match status" value="1"/>
</dbReference>
<evidence type="ECO:0000259" key="21">
    <source>
        <dbReference type="SMART" id="SM00918"/>
    </source>
</evidence>